<feature type="transmembrane region" description="Helical" evidence="9">
    <location>
        <begin position="105"/>
        <end position="125"/>
    </location>
</feature>
<dbReference type="EMBL" id="JABCRI010000009">
    <property type="protein sequence ID" value="KAF8400875.1"/>
    <property type="molecule type" value="Genomic_DNA"/>
</dbReference>
<dbReference type="GO" id="GO:0005886">
    <property type="term" value="C:plasma membrane"/>
    <property type="evidence" value="ECO:0007669"/>
    <property type="project" value="UniProtKB-SubCell"/>
</dbReference>
<dbReference type="NCBIfam" id="TIGR01569">
    <property type="entry name" value="A_tha_TIGR01569"/>
    <property type="match status" value="1"/>
</dbReference>
<evidence type="ECO:0000256" key="4">
    <source>
        <dbReference type="ARBA" id="ARBA00022475"/>
    </source>
</evidence>
<evidence type="ECO:0000256" key="9">
    <source>
        <dbReference type="RuleBase" id="RU361233"/>
    </source>
</evidence>
<feature type="transmembrane region" description="Helical" evidence="9">
    <location>
        <begin position="239"/>
        <end position="264"/>
    </location>
</feature>
<name>A0A834Z7Q3_TETSI</name>
<dbReference type="Proteomes" id="UP000655225">
    <property type="component" value="Unassembled WGS sequence"/>
</dbReference>
<evidence type="ECO:0000256" key="5">
    <source>
        <dbReference type="ARBA" id="ARBA00022692"/>
    </source>
</evidence>
<evidence type="ECO:0000256" key="10">
    <source>
        <dbReference type="SAM" id="MobiDB-lite"/>
    </source>
</evidence>
<keyword evidence="6 9" id="KW-1133">Transmembrane helix</keyword>
<feature type="compositionally biased region" description="Basic residues" evidence="10">
    <location>
        <begin position="1"/>
        <end position="13"/>
    </location>
</feature>
<feature type="region of interest" description="Disordered" evidence="10">
    <location>
        <begin position="1"/>
        <end position="29"/>
    </location>
</feature>
<keyword evidence="5 9" id="KW-0812">Transmembrane</keyword>
<keyword evidence="4 9" id="KW-1003">Cell membrane</keyword>
<comment type="caution">
    <text evidence="12">The sequence shown here is derived from an EMBL/GenBank/DDBJ whole genome shotgun (WGS) entry which is preliminary data.</text>
</comment>
<evidence type="ECO:0000256" key="6">
    <source>
        <dbReference type="ARBA" id="ARBA00022989"/>
    </source>
</evidence>
<gene>
    <name evidence="12" type="ORF">HHK36_014178</name>
</gene>
<reference evidence="12 13" key="1">
    <citation type="submission" date="2020-04" db="EMBL/GenBank/DDBJ databases">
        <title>Plant Genome Project.</title>
        <authorList>
            <person name="Zhang R.-G."/>
        </authorList>
    </citation>
    <scope>NUCLEOTIDE SEQUENCE [LARGE SCALE GENOMIC DNA]</scope>
    <source>
        <strain evidence="12">YNK0</strain>
        <tissue evidence="12">Leaf</tissue>
    </source>
</reference>
<dbReference type="Pfam" id="PF04535">
    <property type="entry name" value="CASP_dom"/>
    <property type="match status" value="1"/>
</dbReference>
<organism evidence="12 13">
    <name type="scientific">Tetracentron sinense</name>
    <name type="common">Spur-leaf</name>
    <dbReference type="NCBI Taxonomy" id="13715"/>
    <lineage>
        <taxon>Eukaryota</taxon>
        <taxon>Viridiplantae</taxon>
        <taxon>Streptophyta</taxon>
        <taxon>Embryophyta</taxon>
        <taxon>Tracheophyta</taxon>
        <taxon>Spermatophyta</taxon>
        <taxon>Magnoliopsida</taxon>
        <taxon>Trochodendrales</taxon>
        <taxon>Trochodendraceae</taxon>
        <taxon>Tetracentron</taxon>
    </lineage>
</organism>
<dbReference type="PANTHER" id="PTHR33573">
    <property type="entry name" value="CASP-LIKE PROTEIN 4A4"/>
    <property type="match status" value="1"/>
</dbReference>
<comment type="subunit">
    <text evidence="3 9">Homodimer and heterodimers.</text>
</comment>
<evidence type="ECO:0000259" key="11">
    <source>
        <dbReference type="Pfam" id="PF04535"/>
    </source>
</evidence>
<dbReference type="PANTHER" id="PTHR33573:SF48">
    <property type="entry name" value="CASP-LIKE PROTEIN 3A1"/>
    <property type="match status" value="1"/>
</dbReference>
<dbReference type="InterPro" id="IPR006702">
    <property type="entry name" value="CASP_dom"/>
</dbReference>
<feature type="domain" description="Casparian strip membrane protein" evidence="11">
    <location>
        <begin position="98"/>
        <end position="252"/>
    </location>
</feature>
<evidence type="ECO:0000256" key="2">
    <source>
        <dbReference type="ARBA" id="ARBA00007651"/>
    </source>
</evidence>
<evidence type="ECO:0000256" key="1">
    <source>
        <dbReference type="ARBA" id="ARBA00004651"/>
    </source>
</evidence>
<accession>A0A834Z7Q3</accession>
<keyword evidence="13" id="KW-1185">Reference proteome</keyword>
<comment type="subcellular location">
    <subcellularLocation>
        <location evidence="1 9">Cell membrane</location>
        <topology evidence="1 9">Multi-pass membrane protein</topology>
    </subcellularLocation>
</comment>
<feature type="transmembrane region" description="Helical" evidence="9">
    <location>
        <begin position="152"/>
        <end position="170"/>
    </location>
</feature>
<comment type="caution">
    <text evidence="9">Lacks conserved residue(s) required for the propagation of feature annotation.</text>
</comment>
<keyword evidence="8" id="KW-0325">Glycoprotein</keyword>
<dbReference type="OMA" id="RTHAWLI"/>
<dbReference type="InterPro" id="IPR006459">
    <property type="entry name" value="CASP/CASPL"/>
</dbReference>
<protein>
    <recommendedName>
        <fullName evidence="9">CASP-like protein</fullName>
    </recommendedName>
</protein>
<evidence type="ECO:0000256" key="8">
    <source>
        <dbReference type="ARBA" id="ARBA00023180"/>
    </source>
</evidence>
<sequence>MNKKTKHHFHRTVQSRARPPSQRIPPRVPLNAEGTVTNTHFKAPATFHTFITITELIFVMNGQKNPPEVGIQMPETKSATITTSGPLVSGRPDQNGRRKSDVAQAILRLVCLISSTMAVSFMATAEEAGTISIYGFHIPVSSKWSFSDSFEYLVGISAAVAAHSLLQLLLRALRLLRKSPGIPSRNHAWLIFAGDQAFAYAMMSAGSAASGVTNLNRTGIRHSALPNFCKPLHRFCDRIAVSVAFTFFSCFLLATSAVLDVIWLSKY</sequence>
<evidence type="ECO:0000313" key="13">
    <source>
        <dbReference type="Proteomes" id="UP000655225"/>
    </source>
</evidence>
<evidence type="ECO:0000313" key="12">
    <source>
        <dbReference type="EMBL" id="KAF8400875.1"/>
    </source>
</evidence>
<keyword evidence="7 9" id="KW-0472">Membrane</keyword>
<dbReference type="AlphaFoldDB" id="A0A834Z7Q3"/>
<proteinExistence type="inferred from homology"/>
<evidence type="ECO:0000256" key="7">
    <source>
        <dbReference type="ARBA" id="ARBA00023136"/>
    </source>
</evidence>
<comment type="similarity">
    <text evidence="2 9">Belongs to the Casparian strip membrane proteins (CASP) family.</text>
</comment>
<evidence type="ECO:0000256" key="3">
    <source>
        <dbReference type="ARBA" id="ARBA00011489"/>
    </source>
</evidence>